<dbReference type="Pfam" id="PF13466">
    <property type="entry name" value="STAS_2"/>
    <property type="match status" value="1"/>
</dbReference>
<dbReference type="AlphaFoldDB" id="A0A6L5JX07"/>
<dbReference type="InterPro" id="IPR058548">
    <property type="entry name" value="MlaB-like_STAS"/>
</dbReference>
<reference evidence="2 3" key="1">
    <citation type="submission" date="2019-10" db="EMBL/GenBank/DDBJ databases">
        <title>Whole-genome sequence of the purple nonsulfur photosynthetic bacterium Rhodocyclus tenuis.</title>
        <authorList>
            <person name="Kyndt J.A."/>
            <person name="Meyer T.E."/>
        </authorList>
    </citation>
    <scope>NUCLEOTIDE SEQUENCE [LARGE SCALE GENOMIC DNA]</scope>
    <source>
        <strain evidence="2 3">DSM 110</strain>
    </source>
</reference>
<dbReference type="Gene3D" id="3.30.750.24">
    <property type="entry name" value="STAS domain"/>
    <property type="match status" value="1"/>
</dbReference>
<dbReference type="OrthoDB" id="8527158at2"/>
<protein>
    <submittedName>
        <fullName evidence="2">STAS domain-containing protein</fullName>
    </submittedName>
</protein>
<dbReference type="CDD" id="cd07043">
    <property type="entry name" value="STAS_anti-anti-sigma_factors"/>
    <property type="match status" value="1"/>
</dbReference>
<evidence type="ECO:0000313" key="3">
    <source>
        <dbReference type="Proteomes" id="UP000480275"/>
    </source>
</evidence>
<feature type="domain" description="STAS" evidence="1">
    <location>
        <begin position="1"/>
        <end position="101"/>
    </location>
</feature>
<accession>A0A6L5JX07</accession>
<comment type="caution">
    <text evidence="2">The sequence shown here is derived from an EMBL/GenBank/DDBJ whole genome shotgun (WGS) entry which is preliminary data.</text>
</comment>
<dbReference type="PROSITE" id="PS50801">
    <property type="entry name" value="STAS"/>
    <property type="match status" value="1"/>
</dbReference>
<organism evidence="2 3">
    <name type="scientific">Rhodocyclus tenuis</name>
    <name type="common">Rhodospirillum tenue</name>
    <dbReference type="NCBI Taxonomy" id="1066"/>
    <lineage>
        <taxon>Bacteria</taxon>
        <taxon>Pseudomonadati</taxon>
        <taxon>Pseudomonadota</taxon>
        <taxon>Betaproteobacteria</taxon>
        <taxon>Rhodocyclales</taxon>
        <taxon>Rhodocyclaceae</taxon>
        <taxon>Rhodocyclus</taxon>
    </lineage>
</organism>
<sequence length="101" mass="10830">MAGTNRITLIDDLTIYHAEAQKQLLLDALAAPGAVEADLSQAGEIDTAGLQLLILAKREALRQGKDFHIVAHSPAVRQTIDFCNLTAFFGDPVVIPAHESP</sequence>
<dbReference type="PANTHER" id="PTHR35849">
    <property type="entry name" value="BLR2341 PROTEIN"/>
    <property type="match status" value="1"/>
</dbReference>
<evidence type="ECO:0000313" key="2">
    <source>
        <dbReference type="EMBL" id="MQY51759.1"/>
    </source>
</evidence>
<dbReference type="PANTHER" id="PTHR35849:SF2">
    <property type="entry name" value="BLR2341 PROTEIN"/>
    <property type="match status" value="1"/>
</dbReference>
<dbReference type="EMBL" id="WIXJ01000004">
    <property type="protein sequence ID" value="MQY51759.1"/>
    <property type="molecule type" value="Genomic_DNA"/>
</dbReference>
<dbReference type="SUPFAM" id="SSF52091">
    <property type="entry name" value="SpoIIaa-like"/>
    <property type="match status" value="1"/>
</dbReference>
<evidence type="ECO:0000259" key="1">
    <source>
        <dbReference type="PROSITE" id="PS50801"/>
    </source>
</evidence>
<dbReference type="InterPro" id="IPR052746">
    <property type="entry name" value="MlaB_ABC_Transporter"/>
</dbReference>
<dbReference type="Proteomes" id="UP000480275">
    <property type="component" value="Unassembled WGS sequence"/>
</dbReference>
<name>A0A6L5JX07_RHOTE</name>
<dbReference type="InterPro" id="IPR036513">
    <property type="entry name" value="STAS_dom_sf"/>
</dbReference>
<gene>
    <name evidence="2" type="ORF">GHK24_08230</name>
</gene>
<proteinExistence type="predicted"/>
<dbReference type="InterPro" id="IPR002645">
    <property type="entry name" value="STAS_dom"/>
</dbReference>